<dbReference type="Pfam" id="PF12833">
    <property type="entry name" value="HTH_18"/>
    <property type="match status" value="1"/>
</dbReference>
<dbReference type="PROSITE" id="PS50110">
    <property type="entry name" value="RESPONSE_REGULATORY"/>
    <property type="match status" value="1"/>
</dbReference>
<feature type="transmembrane region" description="Helical" evidence="9">
    <location>
        <begin position="766"/>
        <end position="788"/>
    </location>
</feature>
<evidence type="ECO:0000256" key="7">
    <source>
        <dbReference type="PROSITE-ProRule" id="PRU00169"/>
    </source>
</evidence>
<keyword evidence="6" id="KW-0804">Transcription</keyword>
<keyword evidence="9" id="KW-0812">Transmembrane</keyword>
<dbReference type="InterPro" id="IPR018062">
    <property type="entry name" value="HTH_AraC-typ_CS"/>
</dbReference>
<dbReference type="Gene3D" id="2.130.10.10">
    <property type="entry name" value="YVTN repeat-like/Quinoprotein amine dehydrogenase"/>
    <property type="match status" value="2"/>
</dbReference>
<dbReference type="InterPro" id="IPR001789">
    <property type="entry name" value="Sig_transdc_resp-reg_receiver"/>
</dbReference>
<dbReference type="Pfam" id="PF02518">
    <property type="entry name" value="HATPase_c"/>
    <property type="match status" value="1"/>
</dbReference>
<evidence type="ECO:0000259" key="11">
    <source>
        <dbReference type="PROSITE" id="PS50109"/>
    </source>
</evidence>
<dbReference type="Gene3D" id="3.40.50.2300">
    <property type="match status" value="1"/>
</dbReference>
<dbReference type="PANTHER" id="PTHR43547">
    <property type="entry name" value="TWO-COMPONENT HISTIDINE KINASE"/>
    <property type="match status" value="1"/>
</dbReference>
<dbReference type="Pfam" id="PF00072">
    <property type="entry name" value="Response_reg"/>
    <property type="match status" value="1"/>
</dbReference>
<dbReference type="InterPro" id="IPR009057">
    <property type="entry name" value="Homeodomain-like_sf"/>
</dbReference>
<dbReference type="CDD" id="cd00082">
    <property type="entry name" value="HisKA"/>
    <property type="match status" value="1"/>
</dbReference>
<dbReference type="SUPFAM" id="SSF52172">
    <property type="entry name" value="CheY-like"/>
    <property type="match status" value="1"/>
</dbReference>
<dbReference type="Pfam" id="PF07494">
    <property type="entry name" value="Reg_prop"/>
    <property type="match status" value="3"/>
</dbReference>
<evidence type="ECO:0000256" key="6">
    <source>
        <dbReference type="ARBA" id="ARBA00023163"/>
    </source>
</evidence>
<evidence type="ECO:0000256" key="9">
    <source>
        <dbReference type="SAM" id="Phobius"/>
    </source>
</evidence>
<feature type="domain" description="Response regulatory" evidence="12">
    <location>
        <begin position="1066"/>
        <end position="1182"/>
    </location>
</feature>
<organism evidence="13 14">
    <name type="scientific">Bacteroides ovatus</name>
    <dbReference type="NCBI Taxonomy" id="28116"/>
    <lineage>
        <taxon>Bacteria</taxon>
        <taxon>Pseudomonadati</taxon>
        <taxon>Bacteroidota</taxon>
        <taxon>Bacteroidia</taxon>
        <taxon>Bacteroidales</taxon>
        <taxon>Bacteroidaceae</taxon>
        <taxon>Bacteroides</taxon>
    </lineage>
</organism>
<dbReference type="InterPro" id="IPR013783">
    <property type="entry name" value="Ig-like_fold"/>
</dbReference>
<dbReference type="GO" id="GO:0043565">
    <property type="term" value="F:sequence-specific DNA binding"/>
    <property type="evidence" value="ECO:0007669"/>
    <property type="project" value="InterPro"/>
</dbReference>
<dbReference type="CDD" id="cd00075">
    <property type="entry name" value="HATPase"/>
    <property type="match status" value="1"/>
</dbReference>
<dbReference type="Gene3D" id="2.60.40.10">
    <property type="entry name" value="Immunoglobulins"/>
    <property type="match status" value="1"/>
</dbReference>
<evidence type="ECO:0000256" key="5">
    <source>
        <dbReference type="ARBA" id="ARBA00023125"/>
    </source>
</evidence>
<evidence type="ECO:0000256" key="2">
    <source>
        <dbReference type="ARBA" id="ARBA00012438"/>
    </source>
</evidence>
<sequence length="1323" mass="152623">MLYQKNITMSKAHVLKRYSFLIWILFFVLSTKAEQQDYYFRQISLEQGLSQSRVQCIYRDHQGVIWIGTKWGLNSYDQSELKSYFHDREQPNSLPDNFIRFITEDRLGDLYVSTNKGIAIYNKAENQFQPLKYNGKPFNAWSYLQIGDNFLFGGEETLYQYNLTDKSITTIFPDIDGDKLKCINRIFQWSPDMLITSSKKDGLWMYDLTKKKMYRCPFVKEREINTIFVDSQNRLWVSFYGKGIACYSKEGKRLFSLSTKNSGLNNDIIFDFLEKDNQLWIATDGGGINILDFQTMKFSYLKHISDDEQSLPNNSIYRLYKDQMDNIWIGSIHGGLFAIKKVFIKTYKDVPLNNPNGVSERTVVSIFEDKDTLLWIGTDGGGINSFDQKTNTFHHYPTTYGEKVTSITDFSENELLLSCFNKGVFTFNKRTAQMQPFPIINDSISKREFSSGDLVNLYATKDNIYILGAKVYIYNKHTRQTSILYAPQIDIQRQIAMQAIYSDDTHLYLMGTNNLFKLNFKTNELSSLVNMKEGDDFTSACRDDKGNFWIGSNFGLLFYNKQTGKTEKIHTNLFNSVSSPAYDKKGKVWIGAQNMFFAYIINEKRFVILDESDGVPSNELIFTPIPALRTPNLYMGGTMGLVRINTDIIFESNSSPILKLLEVKLNGKSTLKQVNNNCISIPWNHSSFNIKVIADEKNSFRKHLFRYVITGKDKMVIESYLQTLELGTLASGEYTISVSCDTSNGEWSQPIEILTIIVSPPWWKSIWFIILCIFFAFLVAGVVFFSLIRKKENRLKREMREHEKKIYEEKIRFLINISHELRTPLTLIYASLKRILNKEVKQDELPEYLQGAFKQANQMKDIINIVLDARKMEVGQEVLHISSHPLHKWIQEVAETFQTASKAKEIEITYDFDDSIQSIAYDDTKCKVVLSNLIMNALKYSPNQTRIVIKTIRTNESIQVHVQDQGIGLDNVDIKKLFTRFYQGKHNEGGSGIGLSYAKMLIDLHGGRMGAFNNKDRGATFFYEIPANLQEQEVSCPQHSYLNELLSSPEEEEKIESGSFSLQGYSLLIVEDKQDLREFLKNALKDKFKKIYQAENGLVALEVIKQQQPDIIVSDVMMPQMNGYQLCKEIKENLNISHIPVILLTARADSESQMLGYKLGADAYLPKPFEMEMLLSVIQNQMRNREYIKSRYRGNQFILSPQEATFSNADEQFMIKLNEMIDQNLSQPDLDVKFLTAQMAMSRTSLYNKVKELTGMGANDYINRRRIDKAIILLTQSDMSITEISEQVGFTYQRYFSTLFKEMKGMTPSQFRAQHGSTQQQSE</sequence>
<dbReference type="PROSITE" id="PS01124">
    <property type="entry name" value="HTH_ARAC_FAMILY_2"/>
    <property type="match status" value="1"/>
</dbReference>
<dbReference type="InterPro" id="IPR011110">
    <property type="entry name" value="Reg_prop"/>
</dbReference>
<dbReference type="SUPFAM" id="SSF55874">
    <property type="entry name" value="ATPase domain of HSP90 chaperone/DNA topoisomerase II/histidine kinase"/>
    <property type="match status" value="1"/>
</dbReference>
<feature type="coiled-coil region" evidence="8">
    <location>
        <begin position="785"/>
        <end position="812"/>
    </location>
</feature>
<accession>A0A1G6G7B7</accession>
<protein>
    <recommendedName>
        <fullName evidence="2">histidine kinase</fullName>
        <ecNumber evidence="2">2.7.13.3</ecNumber>
    </recommendedName>
</protein>
<dbReference type="InterPro" id="IPR003661">
    <property type="entry name" value="HisK_dim/P_dom"/>
</dbReference>
<dbReference type="Gene3D" id="1.10.287.130">
    <property type="match status" value="1"/>
</dbReference>
<dbReference type="InterPro" id="IPR004358">
    <property type="entry name" value="Sig_transdc_His_kin-like_C"/>
</dbReference>
<dbReference type="SMART" id="SM00448">
    <property type="entry name" value="REC"/>
    <property type="match status" value="1"/>
</dbReference>
<proteinExistence type="predicted"/>
<keyword evidence="4" id="KW-0805">Transcription regulation</keyword>
<evidence type="ECO:0000256" key="1">
    <source>
        <dbReference type="ARBA" id="ARBA00000085"/>
    </source>
</evidence>
<dbReference type="GO" id="GO:0000155">
    <property type="term" value="F:phosphorelay sensor kinase activity"/>
    <property type="evidence" value="ECO:0007669"/>
    <property type="project" value="InterPro"/>
</dbReference>
<dbReference type="Proteomes" id="UP000183670">
    <property type="component" value="Unassembled WGS sequence"/>
</dbReference>
<dbReference type="SUPFAM" id="SSF63829">
    <property type="entry name" value="Calcium-dependent phosphotriesterase"/>
    <property type="match status" value="1"/>
</dbReference>
<evidence type="ECO:0000256" key="8">
    <source>
        <dbReference type="SAM" id="Coils"/>
    </source>
</evidence>
<evidence type="ECO:0000259" key="12">
    <source>
        <dbReference type="PROSITE" id="PS50110"/>
    </source>
</evidence>
<keyword evidence="3 7" id="KW-0597">Phosphoprotein</keyword>
<dbReference type="InterPro" id="IPR011006">
    <property type="entry name" value="CheY-like_superfamily"/>
</dbReference>
<dbReference type="InterPro" id="IPR036890">
    <property type="entry name" value="HATPase_C_sf"/>
</dbReference>
<name>A0A1G6G7B7_BACOV</name>
<gene>
    <name evidence="13" type="ORF">SAMN05192581_102730</name>
</gene>
<comment type="catalytic activity">
    <reaction evidence="1">
        <text>ATP + protein L-histidine = ADP + protein N-phospho-L-histidine.</text>
        <dbReference type="EC" id="2.7.13.3"/>
    </reaction>
</comment>
<dbReference type="InterPro" id="IPR015943">
    <property type="entry name" value="WD40/YVTN_repeat-like_dom_sf"/>
</dbReference>
<keyword evidence="9" id="KW-1133">Transmembrane helix</keyword>
<feature type="domain" description="Histidine kinase" evidence="11">
    <location>
        <begin position="816"/>
        <end position="1029"/>
    </location>
</feature>
<dbReference type="SUPFAM" id="SSF46689">
    <property type="entry name" value="Homeodomain-like"/>
    <property type="match status" value="1"/>
</dbReference>
<dbReference type="FunFam" id="2.130.10.10:FF:000891">
    <property type="entry name" value="Two-component system sensor histidine kinase/response regulator, hybrid (One-component system)"/>
    <property type="match status" value="1"/>
</dbReference>
<dbReference type="PANTHER" id="PTHR43547:SF2">
    <property type="entry name" value="HYBRID SIGNAL TRANSDUCTION HISTIDINE KINASE C"/>
    <property type="match status" value="1"/>
</dbReference>
<keyword evidence="13" id="KW-0808">Transferase</keyword>
<dbReference type="SMART" id="SM00388">
    <property type="entry name" value="HisKA"/>
    <property type="match status" value="1"/>
</dbReference>
<dbReference type="SUPFAM" id="SSF69322">
    <property type="entry name" value="Tricorn protease domain 2"/>
    <property type="match status" value="1"/>
</dbReference>
<keyword evidence="9" id="KW-0472">Membrane</keyword>
<keyword evidence="13" id="KW-0418">Kinase</keyword>
<dbReference type="EMBL" id="FMYE01000027">
    <property type="protein sequence ID" value="SDB77769.1"/>
    <property type="molecule type" value="Genomic_DNA"/>
</dbReference>
<dbReference type="InterPro" id="IPR005467">
    <property type="entry name" value="His_kinase_dom"/>
</dbReference>
<dbReference type="SUPFAM" id="SSF47384">
    <property type="entry name" value="Homodimeric domain of signal transducing histidine kinase"/>
    <property type="match status" value="1"/>
</dbReference>
<dbReference type="InterPro" id="IPR003594">
    <property type="entry name" value="HATPase_dom"/>
</dbReference>
<dbReference type="InterPro" id="IPR018060">
    <property type="entry name" value="HTH_AraC"/>
</dbReference>
<keyword evidence="5" id="KW-0238">DNA-binding</keyword>
<evidence type="ECO:0000313" key="14">
    <source>
        <dbReference type="Proteomes" id="UP000183670"/>
    </source>
</evidence>
<feature type="domain" description="HTH araC/xylS-type" evidence="10">
    <location>
        <begin position="1215"/>
        <end position="1314"/>
    </location>
</feature>
<dbReference type="Gene3D" id="1.10.10.60">
    <property type="entry name" value="Homeodomain-like"/>
    <property type="match status" value="2"/>
</dbReference>
<reference evidence="13 14" key="1">
    <citation type="submission" date="2016-10" db="EMBL/GenBank/DDBJ databases">
        <authorList>
            <person name="de Groot N.N."/>
        </authorList>
    </citation>
    <scope>NUCLEOTIDE SEQUENCE [LARGE SCALE GENOMIC DNA]</scope>
    <source>
        <strain evidence="13 14">NLAE-zl-C500</strain>
    </source>
</reference>
<dbReference type="CDD" id="cd17574">
    <property type="entry name" value="REC_OmpR"/>
    <property type="match status" value="1"/>
</dbReference>
<evidence type="ECO:0000256" key="4">
    <source>
        <dbReference type="ARBA" id="ARBA00023015"/>
    </source>
</evidence>
<dbReference type="GO" id="GO:0003700">
    <property type="term" value="F:DNA-binding transcription factor activity"/>
    <property type="evidence" value="ECO:0007669"/>
    <property type="project" value="InterPro"/>
</dbReference>
<dbReference type="Pfam" id="PF00512">
    <property type="entry name" value="HisKA"/>
    <property type="match status" value="1"/>
</dbReference>
<feature type="modified residue" description="4-aspartylphosphate" evidence="7">
    <location>
        <position position="1115"/>
    </location>
</feature>
<dbReference type="SMART" id="SM00387">
    <property type="entry name" value="HATPase_c"/>
    <property type="match status" value="1"/>
</dbReference>
<evidence type="ECO:0000256" key="3">
    <source>
        <dbReference type="ARBA" id="ARBA00022553"/>
    </source>
</evidence>
<evidence type="ECO:0000313" key="13">
    <source>
        <dbReference type="EMBL" id="SDB77769.1"/>
    </source>
</evidence>
<dbReference type="InterPro" id="IPR036097">
    <property type="entry name" value="HisK_dim/P_sf"/>
</dbReference>
<dbReference type="PRINTS" id="PR00344">
    <property type="entry name" value="BCTRLSENSOR"/>
</dbReference>
<dbReference type="Gene3D" id="3.30.565.10">
    <property type="entry name" value="Histidine kinase-like ATPase, C-terminal domain"/>
    <property type="match status" value="1"/>
</dbReference>
<dbReference type="SMART" id="SM00342">
    <property type="entry name" value="HTH_ARAC"/>
    <property type="match status" value="1"/>
</dbReference>
<keyword evidence="8" id="KW-0175">Coiled coil</keyword>
<dbReference type="PROSITE" id="PS00041">
    <property type="entry name" value="HTH_ARAC_FAMILY_1"/>
    <property type="match status" value="1"/>
</dbReference>
<dbReference type="PROSITE" id="PS50109">
    <property type="entry name" value="HIS_KIN"/>
    <property type="match status" value="1"/>
</dbReference>
<dbReference type="EC" id="2.7.13.3" evidence="2"/>
<evidence type="ECO:0000259" key="10">
    <source>
        <dbReference type="PROSITE" id="PS01124"/>
    </source>
</evidence>